<evidence type="ECO:0000256" key="6">
    <source>
        <dbReference type="ARBA" id="ARBA00023002"/>
    </source>
</evidence>
<evidence type="ECO:0008006" key="12">
    <source>
        <dbReference type="Google" id="ProtNLM"/>
    </source>
</evidence>
<dbReference type="InterPro" id="IPR050364">
    <property type="entry name" value="Cytochrome_P450_fung"/>
</dbReference>
<dbReference type="Pfam" id="PF00067">
    <property type="entry name" value="p450"/>
    <property type="match status" value="2"/>
</dbReference>
<dbReference type="AlphaFoldDB" id="A0A0W0FVK6"/>
<evidence type="ECO:0000313" key="11">
    <source>
        <dbReference type="Proteomes" id="UP000054988"/>
    </source>
</evidence>
<proteinExistence type="inferred from homology"/>
<evidence type="ECO:0000256" key="2">
    <source>
        <dbReference type="ARBA" id="ARBA00005179"/>
    </source>
</evidence>
<dbReference type="CDD" id="cd11065">
    <property type="entry name" value="CYP64-like"/>
    <property type="match status" value="1"/>
</dbReference>
<dbReference type="SUPFAM" id="SSF48264">
    <property type="entry name" value="Cytochrome P450"/>
    <property type="match status" value="1"/>
</dbReference>
<feature type="transmembrane region" description="Helical" evidence="9">
    <location>
        <begin position="6"/>
        <end position="25"/>
    </location>
</feature>
<evidence type="ECO:0000256" key="7">
    <source>
        <dbReference type="ARBA" id="ARBA00023004"/>
    </source>
</evidence>
<evidence type="ECO:0000313" key="10">
    <source>
        <dbReference type="EMBL" id="KTB40234.1"/>
    </source>
</evidence>
<dbReference type="GO" id="GO:0005506">
    <property type="term" value="F:iron ion binding"/>
    <property type="evidence" value="ECO:0007669"/>
    <property type="project" value="InterPro"/>
</dbReference>
<keyword evidence="6" id="KW-0560">Oxidoreductase</keyword>
<evidence type="ECO:0000256" key="4">
    <source>
        <dbReference type="ARBA" id="ARBA00022617"/>
    </source>
</evidence>
<dbReference type="InterPro" id="IPR002401">
    <property type="entry name" value="Cyt_P450_E_grp-I"/>
</dbReference>
<comment type="caution">
    <text evidence="10">The sequence shown here is derived from an EMBL/GenBank/DDBJ whole genome shotgun (WGS) entry which is preliminary data.</text>
</comment>
<dbReference type="GO" id="GO:0020037">
    <property type="term" value="F:heme binding"/>
    <property type="evidence" value="ECO:0007669"/>
    <property type="project" value="InterPro"/>
</dbReference>
<comment type="pathway">
    <text evidence="2">Secondary metabolite biosynthesis.</text>
</comment>
<comment type="cofactor">
    <cofactor evidence="1">
        <name>heme</name>
        <dbReference type="ChEBI" id="CHEBI:30413"/>
    </cofactor>
</comment>
<dbReference type="GO" id="GO:0004497">
    <property type="term" value="F:monooxygenase activity"/>
    <property type="evidence" value="ECO:0007669"/>
    <property type="project" value="UniProtKB-KW"/>
</dbReference>
<dbReference type="Gene3D" id="1.10.630.10">
    <property type="entry name" value="Cytochrome P450"/>
    <property type="match status" value="1"/>
</dbReference>
<comment type="similarity">
    <text evidence="3">Belongs to the cytochrome P450 family.</text>
</comment>
<evidence type="ECO:0000256" key="1">
    <source>
        <dbReference type="ARBA" id="ARBA00001971"/>
    </source>
</evidence>
<gene>
    <name evidence="10" type="ORF">WG66_7181</name>
</gene>
<evidence type="ECO:0000256" key="5">
    <source>
        <dbReference type="ARBA" id="ARBA00022723"/>
    </source>
</evidence>
<sequence length="518" mass="58888">MATTLRLADGLASATFLFILALWICKFRARRSLDLPPGPKRLPLLGNLLDMPTASEWETYHRWCKELDSDIIHLDVAGTSIIVLDSAEAATDLLEKRPMIYSSRPRCVMINELMGWERNFGFMKYCEQWRIQRRLFDRMFNRTASRNYQSQEARTTRGLLKKLLKDPDNLFSHLRYHASTIILSIAYGIEVLPEDDPHVAIAEEGVRAVISAARPGAFLVESLPFLKYVPSWMPGAGWKRQAKEWYRVTKSMADMPFETAKARIAQGTIFPSFTLFCHQQYQESRDPAYHEDLVKDVAVAMFSAGSDTVRLPANITWNFMVANRFRLQTVSLLETFFLAMLANPEAQKKAQEEIDRVVKTGHLPDFLDQESLPFVTAILKETFRWQKILPNGVPHCLDADDVYKGYRIPAGSIIIANSWAMLHDEASFLDNLQWFNNTDTRFGTHPRPSILILSPSSPKGFLHQTANSTRTSQTLLYSFSVLERESVLVDIWPMHLLGGEDSSATRQSASVTETLTTA</sequence>
<dbReference type="InterPro" id="IPR036396">
    <property type="entry name" value="Cyt_P450_sf"/>
</dbReference>
<dbReference type="InterPro" id="IPR001128">
    <property type="entry name" value="Cyt_P450"/>
</dbReference>
<evidence type="ECO:0000256" key="9">
    <source>
        <dbReference type="SAM" id="Phobius"/>
    </source>
</evidence>
<evidence type="ECO:0000256" key="3">
    <source>
        <dbReference type="ARBA" id="ARBA00010617"/>
    </source>
</evidence>
<keyword evidence="9" id="KW-1133">Transmembrane helix</keyword>
<protein>
    <recommendedName>
        <fullName evidence="12">Cytochrome p450</fullName>
    </recommendedName>
</protein>
<dbReference type="PANTHER" id="PTHR46300:SF7">
    <property type="entry name" value="P450, PUTATIVE (EUROFUNG)-RELATED"/>
    <property type="match status" value="1"/>
</dbReference>
<dbReference type="EMBL" id="LATX01001595">
    <property type="protein sequence ID" value="KTB40234.1"/>
    <property type="molecule type" value="Genomic_DNA"/>
</dbReference>
<keyword evidence="4" id="KW-0349">Heme</keyword>
<accession>A0A0W0FVK6</accession>
<dbReference type="PANTHER" id="PTHR46300">
    <property type="entry name" value="P450, PUTATIVE (EUROFUNG)-RELATED-RELATED"/>
    <property type="match status" value="1"/>
</dbReference>
<dbReference type="GO" id="GO:0016705">
    <property type="term" value="F:oxidoreductase activity, acting on paired donors, with incorporation or reduction of molecular oxygen"/>
    <property type="evidence" value="ECO:0007669"/>
    <property type="project" value="InterPro"/>
</dbReference>
<name>A0A0W0FVK6_MONRR</name>
<keyword evidence="9" id="KW-0812">Transmembrane</keyword>
<reference evidence="10 11" key="1">
    <citation type="submission" date="2015-12" db="EMBL/GenBank/DDBJ databases">
        <title>Draft genome sequence of Moniliophthora roreri, the causal agent of frosty pod rot of cacao.</title>
        <authorList>
            <person name="Aime M.C."/>
            <person name="Diaz-Valderrama J.R."/>
            <person name="Kijpornyongpan T."/>
            <person name="Phillips-Mora W."/>
        </authorList>
    </citation>
    <scope>NUCLEOTIDE SEQUENCE [LARGE SCALE GENOMIC DNA]</scope>
    <source>
        <strain evidence="10 11">MCA 2952</strain>
    </source>
</reference>
<dbReference type="PRINTS" id="PR00463">
    <property type="entry name" value="EP450I"/>
</dbReference>
<keyword evidence="8" id="KW-0503">Monooxygenase</keyword>
<dbReference type="eggNOG" id="KOG0156">
    <property type="taxonomic scope" value="Eukaryota"/>
</dbReference>
<keyword evidence="9" id="KW-0472">Membrane</keyword>
<evidence type="ECO:0000256" key="8">
    <source>
        <dbReference type="ARBA" id="ARBA00023033"/>
    </source>
</evidence>
<organism evidence="10 11">
    <name type="scientific">Moniliophthora roreri</name>
    <name type="common">Frosty pod rot fungus</name>
    <name type="synonym">Monilia roreri</name>
    <dbReference type="NCBI Taxonomy" id="221103"/>
    <lineage>
        <taxon>Eukaryota</taxon>
        <taxon>Fungi</taxon>
        <taxon>Dikarya</taxon>
        <taxon>Basidiomycota</taxon>
        <taxon>Agaricomycotina</taxon>
        <taxon>Agaricomycetes</taxon>
        <taxon>Agaricomycetidae</taxon>
        <taxon>Agaricales</taxon>
        <taxon>Marasmiineae</taxon>
        <taxon>Marasmiaceae</taxon>
        <taxon>Moniliophthora</taxon>
    </lineage>
</organism>
<dbReference type="Proteomes" id="UP000054988">
    <property type="component" value="Unassembled WGS sequence"/>
</dbReference>
<keyword evidence="5" id="KW-0479">Metal-binding</keyword>
<keyword evidence="7" id="KW-0408">Iron</keyword>